<dbReference type="Gene3D" id="3.90.76.10">
    <property type="entry name" value="Dipeptide-binding Protein, Domain 1"/>
    <property type="match status" value="2"/>
</dbReference>
<evidence type="ECO:0000313" key="4">
    <source>
        <dbReference type="Proteomes" id="UP001519306"/>
    </source>
</evidence>
<dbReference type="Gene3D" id="3.10.105.10">
    <property type="entry name" value="Dipeptide-binding Protein, Domain 3"/>
    <property type="match status" value="1"/>
</dbReference>
<dbReference type="PIRSF" id="PIRSF002741">
    <property type="entry name" value="MppA"/>
    <property type="match status" value="1"/>
</dbReference>
<sequence length="594" mass="67100">MKKKWTVMLSLLLVFSFVLTGCGKGSSAEEGVLYTALGSEPGSLDPALAQSTPESWVMSHLYTGLLTYDKEGNLAEGMSAMPEVSEDGLQYTFKIKDGMKWSNGDPVTADDFEYEWLRVLNPETASVYAFQLYHLKGGEAYNSVEKPGIIYVKDDDGKDTDEVDHEVNYTDADLEGLEVDGKSEDEISDMVYEKWLEEKRAEVGVKAVDEKTLEVTLENPTPYFPELTAFYTLYPINSKVAKENPDWAKKGGDTYVSNGAFTLKEWKHNDQIVLSKNDNWFDAENVKLNGITFDVLEDKNTAWQNYDGGKYSIVVDPPQEIVAQKFEEKNEELEIGKQIGTYYYNLNNLAMEGTKNPFVNKNIRKAFSMALDRETLVNSVTKGGQIAAEGMVPFGLHDENGKDFREENGNLINYDPEEAKVLLEKGLEEEGLKAEDLNDKVLLYNTDENHKKIAQAVQQMWKEALGVEIQLENVDFNVKMAREHAHDFEISRGGWVGDFADPMTMLEIFVTGGAMNDTGFSNPTYDEYINVAKSSGDQEVRMNAMREAEKILMEEMPLIPVYFYTQPYFVKKDVKGIYKPLIEYPVMTYAELGE</sequence>
<accession>A0ABS4KD80</accession>
<feature type="chain" id="PRO_5045402881" evidence="1">
    <location>
        <begin position="21"/>
        <end position="594"/>
    </location>
</feature>
<dbReference type="Gene3D" id="3.40.190.10">
    <property type="entry name" value="Periplasmic binding protein-like II"/>
    <property type="match status" value="2"/>
</dbReference>
<feature type="signal peptide" evidence="1">
    <location>
        <begin position="1"/>
        <end position="20"/>
    </location>
</feature>
<dbReference type="EMBL" id="JAGGLJ010000011">
    <property type="protein sequence ID" value="MBP2025736.1"/>
    <property type="molecule type" value="Genomic_DNA"/>
</dbReference>
<gene>
    <name evidence="3" type="ORF">J2Z71_001280</name>
</gene>
<dbReference type="InterPro" id="IPR000914">
    <property type="entry name" value="SBP_5_dom"/>
</dbReference>
<dbReference type="SUPFAM" id="SSF53850">
    <property type="entry name" value="Periplasmic binding protein-like II"/>
    <property type="match status" value="1"/>
</dbReference>
<evidence type="ECO:0000256" key="1">
    <source>
        <dbReference type="SAM" id="SignalP"/>
    </source>
</evidence>
<keyword evidence="1" id="KW-0732">Signal</keyword>
<evidence type="ECO:0000259" key="2">
    <source>
        <dbReference type="Pfam" id="PF00496"/>
    </source>
</evidence>
<dbReference type="InterPro" id="IPR039424">
    <property type="entry name" value="SBP_5"/>
</dbReference>
<organism evidence="3 4">
    <name type="scientific">Peptoniphilus stercorisuis</name>
    <dbReference type="NCBI Taxonomy" id="1436965"/>
    <lineage>
        <taxon>Bacteria</taxon>
        <taxon>Bacillati</taxon>
        <taxon>Bacillota</taxon>
        <taxon>Tissierellia</taxon>
        <taxon>Tissierellales</taxon>
        <taxon>Peptoniphilaceae</taxon>
        <taxon>Peptoniphilus</taxon>
    </lineage>
</organism>
<evidence type="ECO:0000313" key="3">
    <source>
        <dbReference type="EMBL" id="MBP2025736.1"/>
    </source>
</evidence>
<comment type="caution">
    <text evidence="3">The sequence shown here is derived from an EMBL/GenBank/DDBJ whole genome shotgun (WGS) entry which is preliminary data.</text>
</comment>
<proteinExistence type="predicted"/>
<keyword evidence="4" id="KW-1185">Reference proteome</keyword>
<dbReference type="RefSeq" id="WP_210061158.1">
    <property type="nucleotide sequence ID" value="NZ_JAGGLJ010000011.1"/>
</dbReference>
<dbReference type="Pfam" id="PF00496">
    <property type="entry name" value="SBP_bac_5"/>
    <property type="match status" value="1"/>
</dbReference>
<dbReference type="PANTHER" id="PTHR30290:SF79">
    <property type="entry name" value="DIPEPTIDE-BINDING PROTEIN DPPE"/>
    <property type="match status" value="1"/>
</dbReference>
<dbReference type="PROSITE" id="PS51257">
    <property type="entry name" value="PROKAR_LIPOPROTEIN"/>
    <property type="match status" value="1"/>
</dbReference>
<dbReference type="CDD" id="cd08504">
    <property type="entry name" value="PBP2_OppA"/>
    <property type="match status" value="1"/>
</dbReference>
<name>A0ABS4KD80_9FIRM</name>
<protein>
    <submittedName>
        <fullName evidence="3">Oligopeptide transport system substrate-binding protein</fullName>
    </submittedName>
</protein>
<dbReference type="PANTHER" id="PTHR30290">
    <property type="entry name" value="PERIPLASMIC BINDING COMPONENT OF ABC TRANSPORTER"/>
    <property type="match status" value="1"/>
</dbReference>
<dbReference type="Proteomes" id="UP001519306">
    <property type="component" value="Unassembled WGS sequence"/>
</dbReference>
<dbReference type="InterPro" id="IPR030678">
    <property type="entry name" value="Peptide/Ni-bd"/>
</dbReference>
<feature type="domain" description="Solute-binding protein family 5" evidence="2">
    <location>
        <begin position="73"/>
        <end position="516"/>
    </location>
</feature>
<reference evidence="3 4" key="1">
    <citation type="submission" date="2021-03" db="EMBL/GenBank/DDBJ databases">
        <title>Genomic Encyclopedia of Type Strains, Phase IV (KMG-IV): sequencing the most valuable type-strain genomes for metagenomic binning, comparative biology and taxonomic classification.</title>
        <authorList>
            <person name="Goeker M."/>
        </authorList>
    </citation>
    <scope>NUCLEOTIDE SEQUENCE [LARGE SCALE GENOMIC DNA]</scope>
    <source>
        <strain evidence="3 4">DSM 27563</strain>
    </source>
</reference>